<dbReference type="EMBL" id="HBGA01002213">
    <property type="protein sequence ID" value="CAD8989753.1"/>
    <property type="molecule type" value="Transcribed_RNA"/>
</dbReference>
<proteinExistence type="predicted"/>
<sequence length="338" mass="37977">MPGGADVRELTSVLKRLTGASSVTDPKVVDLLRRWGASCGKHKQVLKQAVEGALPNWLDTVRQDAVDAYAGCLMGAERVVHLLVSLRAPKRAFRTLSEFFTHCKEPFEAATGLRFTRPLCSRRRFQNAWRKLLEPLELEAPKWVHTDRGPLVSVVWPLESWARYIASIPDLNKYINWDSKLLFIVRGDGYPTGGVEWCNLTISLANFGKHARSPAFLWLIGLAAGSEKEMDGLAQLWKTNLEVNTHLCMLAISWLCELQKLPAKHMQCAIDLQNAIAPAKNAAVPEFLHLFCTLILHLFLAFHRRCRTSTTPRVSNGRAGGLWRRTLRVGETNRGYEG</sequence>
<name>A0A6U7T7M3_9EUGL</name>
<reference evidence="2" key="1">
    <citation type="submission" date="2021-01" db="EMBL/GenBank/DDBJ databases">
        <authorList>
            <person name="Corre E."/>
            <person name="Pelletier E."/>
            <person name="Niang G."/>
            <person name="Scheremetjew M."/>
            <person name="Finn R."/>
            <person name="Kale V."/>
            <person name="Holt S."/>
            <person name="Cochrane G."/>
            <person name="Meng A."/>
            <person name="Brown T."/>
            <person name="Cohen L."/>
        </authorList>
    </citation>
    <scope>NUCLEOTIDE SEQUENCE</scope>
    <source>
        <strain evidence="2">NIES-381</strain>
    </source>
</reference>
<dbReference type="EMBL" id="HBGA01002202">
    <property type="protein sequence ID" value="CAD8989744.1"/>
    <property type="molecule type" value="Transcribed_RNA"/>
</dbReference>
<dbReference type="AlphaFoldDB" id="A0A6U7T7M3"/>
<organism evidence="2">
    <name type="scientific">Eutreptiella gymnastica</name>
    <dbReference type="NCBI Taxonomy" id="73025"/>
    <lineage>
        <taxon>Eukaryota</taxon>
        <taxon>Discoba</taxon>
        <taxon>Euglenozoa</taxon>
        <taxon>Euglenida</taxon>
        <taxon>Spirocuta</taxon>
        <taxon>Euglenophyceae</taxon>
        <taxon>Eutreptiales</taxon>
        <taxon>Eutreptiaceae</taxon>
        <taxon>Eutreptiella</taxon>
    </lineage>
</organism>
<protein>
    <submittedName>
        <fullName evidence="2">Uncharacterized protein</fullName>
    </submittedName>
</protein>
<gene>
    <name evidence="1" type="ORF">EGYM00392_LOCUS786</name>
    <name evidence="2" type="ORF">EGYM00392_LOCUS795</name>
</gene>
<evidence type="ECO:0000313" key="1">
    <source>
        <dbReference type="EMBL" id="CAD8989744.1"/>
    </source>
</evidence>
<evidence type="ECO:0000313" key="2">
    <source>
        <dbReference type="EMBL" id="CAD8989753.1"/>
    </source>
</evidence>
<accession>A0A6U7T7M3</accession>